<evidence type="ECO:0000256" key="4">
    <source>
        <dbReference type="ARBA" id="ARBA00014028"/>
    </source>
</evidence>
<name>A0A7X0NKG3_9GAMM</name>
<evidence type="ECO:0000256" key="6">
    <source>
        <dbReference type="ARBA" id="ARBA00022729"/>
    </source>
</evidence>
<reference evidence="13 14" key="1">
    <citation type="submission" date="2020-08" db="EMBL/GenBank/DDBJ databases">
        <title>Genomic Encyclopedia of Type Strains, Phase IV (KMG-IV): sequencing the most valuable type-strain genomes for metagenomic binning, comparative biology and taxonomic classification.</title>
        <authorList>
            <person name="Goeker M."/>
        </authorList>
    </citation>
    <scope>NUCLEOTIDE SEQUENCE [LARGE SCALE GENOMIC DNA]</scope>
    <source>
        <strain evidence="13 14">DSM 26287</strain>
    </source>
</reference>
<dbReference type="Proteomes" id="UP000537141">
    <property type="component" value="Unassembled WGS sequence"/>
</dbReference>
<dbReference type="PROSITE" id="PS51123">
    <property type="entry name" value="OMPA_2"/>
    <property type="match status" value="1"/>
</dbReference>
<comment type="function">
    <text evidence="1">May be involved in the biogenesis of curli organelles.</text>
</comment>
<evidence type="ECO:0000259" key="12">
    <source>
        <dbReference type="PROSITE" id="PS51123"/>
    </source>
</evidence>
<dbReference type="InterPro" id="IPR006664">
    <property type="entry name" value="OMP_bac"/>
</dbReference>
<feature type="domain" description="OmpA-like" evidence="12">
    <location>
        <begin position="276"/>
        <end position="391"/>
    </location>
</feature>
<dbReference type="EMBL" id="JACHHU010000041">
    <property type="protein sequence ID" value="MBB6544956.1"/>
    <property type="molecule type" value="Genomic_DNA"/>
</dbReference>
<evidence type="ECO:0000256" key="8">
    <source>
        <dbReference type="ARBA" id="ARBA00023139"/>
    </source>
</evidence>
<keyword evidence="7 10" id="KW-0472">Membrane</keyword>
<accession>A0A7X0NKG3</accession>
<dbReference type="PANTHER" id="PTHR41164">
    <property type="entry name" value="CURLI PRODUCTION ASSEMBLY/TRANSPORT COMPONENT CSGG"/>
    <property type="match status" value="1"/>
</dbReference>
<dbReference type="PROSITE" id="PS51257">
    <property type="entry name" value="PROKAR_LIPOPROTEIN"/>
    <property type="match status" value="1"/>
</dbReference>
<dbReference type="SUPFAM" id="SSF103088">
    <property type="entry name" value="OmpA-like"/>
    <property type="match status" value="1"/>
</dbReference>
<evidence type="ECO:0000256" key="1">
    <source>
        <dbReference type="ARBA" id="ARBA00003989"/>
    </source>
</evidence>
<dbReference type="CDD" id="cd07185">
    <property type="entry name" value="OmpA_C-like"/>
    <property type="match status" value="1"/>
</dbReference>
<dbReference type="Gene3D" id="3.40.50.10610">
    <property type="entry name" value="ABC-type transport auxiliary lipoprotein component"/>
    <property type="match status" value="1"/>
</dbReference>
<comment type="subcellular location">
    <subcellularLocation>
        <location evidence="2">Membrane</location>
    </subcellularLocation>
</comment>
<protein>
    <recommendedName>
        <fullName evidence="4">Curli production assembly/transport component CsgG</fullName>
    </recommendedName>
</protein>
<evidence type="ECO:0000313" key="14">
    <source>
        <dbReference type="Proteomes" id="UP000537141"/>
    </source>
</evidence>
<dbReference type="GO" id="GO:0016020">
    <property type="term" value="C:membrane"/>
    <property type="evidence" value="ECO:0007669"/>
    <property type="project" value="UniProtKB-SubCell"/>
</dbReference>
<proteinExistence type="inferred from homology"/>
<dbReference type="Pfam" id="PF03783">
    <property type="entry name" value="CsgG"/>
    <property type="match status" value="1"/>
</dbReference>
<evidence type="ECO:0000256" key="9">
    <source>
        <dbReference type="ARBA" id="ARBA00023288"/>
    </source>
</evidence>
<evidence type="ECO:0000256" key="11">
    <source>
        <dbReference type="SAM" id="SignalP"/>
    </source>
</evidence>
<dbReference type="InterPro" id="IPR036737">
    <property type="entry name" value="OmpA-like_sf"/>
</dbReference>
<keyword evidence="5" id="KW-1003">Cell membrane</keyword>
<dbReference type="InterPro" id="IPR006665">
    <property type="entry name" value="OmpA-like"/>
</dbReference>
<comment type="caution">
    <text evidence="13">The sequence shown here is derived from an EMBL/GenBank/DDBJ whole genome shotgun (WGS) entry which is preliminary data.</text>
</comment>
<dbReference type="Gene3D" id="3.30.1330.60">
    <property type="entry name" value="OmpA-like domain"/>
    <property type="match status" value="1"/>
</dbReference>
<dbReference type="AlphaFoldDB" id="A0A7X0NKG3"/>
<evidence type="ECO:0000256" key="3">
    <source>
        <dbReference type="ARBA" id="ARBA00008899"/>
    </source>
</evidence>
<dbReference type="InterPro" id="IPR005534">
    <property type="entry name" value="Curli_assmbl/transp-comp_CsgG"/>
</dbReference>
<evidence type="ECO:0000256" key="5">
    <source>
        <dbReference type="ARBA" id="ARBA00022475"/>
    </source>
</evidence>
<keyword evidence="9" id="KW-0449">Lipoprotein</keyword>
<dbReference type="GO" id="GO:0030288">
    <property type="term" value="C:outer membrane-bounded periplasmic space"/>
    <property type="evidence" value="ECO:0007669"/>
    <property type="project" value="InterPro"/>
</dbReference>
<gene>
    <name evidence="13" type="ORF">HNQ55_003492</name>
</gene>
<keyword evidence="14" id="KW-1185">Reference proteome</keyword>
<evidence type="ECO:0000313" key="13">
    <source>
        <dbReference type="EMBL" id="MBB6544956.1"/>
    </source>
</evidence>
<evidence type="ECO:0000256" key="10">
    <source>
        <dbReference type="PROSITE-ProRule" id="PRU00473"/>
    </source>
</evidence>
<evidence type="ECO:0000256" key="2">
    <source>
        <dbReference type="ARBA" id="ARBA00004370"/>
    </source>
</evidence>
<feature type="signal peptide" evidence="11">
    <location>
        <begin position="1"/>
        <end position="22"/>
    </location>
</feature>
<feature type="chain" id="PRO_5030996088" description="Curli production assembly/transport component CsgG" evidence="11">
    <location>
        <begin position="23"/>
        <end position="391"/>
    </location>
</feature>
<comment type="similarity">
    <text evidence="3">Belongs to the CsgG family.</text>
</comment>
<dbReference type="PRINTS" id="PR01021">
    <property type="entry name" value="OMPADOMAIN"/>
</dbReference>
<keyword evidence="6 11" id="KW-0732">Signal</keyword>
<dbReference type="PANTHER" id="PTHR41164:SF1">
    <property type="entry name" value="CURLI PRODUCTION ASSEMBLY_TRANSPORT COMPONENT CSGG"/>
    <property type="match status" value="1"/>
</dbReference>
<sequence length="391" mass="43147">MKNLIVVSLFLALSGCSTLSHLIPPDQELAMKTVPSEAFNELKELPKPKGRIPVSVYSFRDQTGQYKPQANVSSFSTAVTQGATSILMQALSDSDWFLPVEREGLQNILTERKIIRASLQNDKKEGGDVQDLPPLTTSQLLIEGGIISYDSNIKTGGFGAEYFGIGASELYREDLISVYMRAIDVRTGQVLVSVSTSKKILSKEIRAGFFRYVSFKRLAEAEGGYTTNEPMHLCVTQTIEKAITELILKGIDRKVWRAAEPEVAQVTKTIPTTAPIKKPLPKLPNSIYFDYDKTDITKPADKALTSHAKYLIKHPEKKLKLEGHADERGNKQYNVELGKKRAIAAAKTLLTKGVDAQQMMITSLGEAQPAKEGSSEVAYASNRRVELKPVN</sequence>
<evidence type="ECO:0000256" key="7">
    <source>
        <dbReference type="ARBA" id="ARBA00023136"/>
    </source>
</evidence>
<dbReference type="Pfam" id="PF00691">
    <property type="entry name" value="OmpA"/>
    <property type="match status" value="1"/>
</dbReference>
<organism evidence="13 14">
    <name type="scientific">Thalassotalea piscium</name>
    <dbReference type="NCBI Taxonomy" id="1230533"/>
    <lineage>
        <taxon>Bacteria</taxon>
        <taxon>Pseudomonadati</taxon>
        <taxon>Pseudomonadota</taxon>
        <taxon>Gammaproteobacteria</taxon>
        <taxon>Alteromonadales</taxon>
        <taxon>Colwelliaceae</taxon>
        <taxon>Thalassotalea</taxon>
    </lineage>
</organism>
<keyword evidence="8" id="KW-0564">Palmitate</keyword>